<gene>
    <name evidence="2" type="ORF">PsAD2_03205</name>
</gene>
<dbReference type="PATRIC" id="fig|989403.3.peg.3437"/>
<dbReference type="AlphaFoldDB" id="A0A165X0I5"/>
<evidence type="ECO:0000256" key="1">
    <source>
        <dbReference type="SAM" id="SignalP"/>
    </source>
</evidence>
<dbReference type="Proteomes" id="UP000076577">
    <property type="component" value="Unassembled WGS sequence"/>
</dbReference>
<evidence type="ECO:0000313" key="2">
    <source>
        <dbReference type="EMBL" id="KZL17218.1"/>
    </source>
</evidence>
<keyword evidence="1" id="KW-0732">Signal</keyword>
<organism evidence="2 3">
    <name type="scientific">Pseudovibrio axinellae</name>
    <dbReference type="NCBI Taxonomy" id="989403"/>
    <lineage>
        <taxon>Bacteria</taxon>
        <taxon>Pseudomonadati</taxon>
        <taxon>Pseudomonadota</taxon>
        <taxon>Alphaproteobacteria</taxon>
        <taxon>Hyphomicrobiales</taxon>
        <taxon>Stappiaceae</taxon>
        <taxon>Pseudovibrio</taxon>
    </lineage>
</organism>
<keyword evidence="3" id="KW-1185">Reference proteome</keyword>
<accession>A0A165X0I5</accession>
<name>A0A165X0I5_9HYPH</name>
<proteinExistence type="predicted"/>
<dbReference type="OrthoDB" id="7855832at2"/>
<feature type="signal peptide" evidence="1">
    <location>
        <begin position="1"/>
        <end position="21"/>
    </location>
</feature>
<reference evidence="2 3" key="1">
    <citation type="journal article" date="2016" name="Front. Microbiol.">
        <title>Comparative Genomic Analysis Reveals a Diverse Repertoire of Genes Involved in Prokaryote-Eukaryote Interactions within the Pseudovibrio Genus.</title>
        <authorList>
            <person name="Romano S."/>
            <person name="Fernandez-Guerra A."/>
            <person name="Reen F.J."/>
            <person name="Glockner F.O."/>
            <person name="Crowley S.P."/>
            <person name="O'Sullivan O."/>
            <person name="Cotter P.D."/>
            <person name="Adams C."/>
            <person name="Dobson A.D."/>
            <person name="O'Gara F."/>
        </authorList>
    </citation>
    <scope>NUCLEOTIDE SEQUENCE [LARGE SCALE GENOMIC DNA]</scope>
    <source>
        <strain evidence="2 3">Ad2</strain>
    </source>
</reference>
<evidence type="ECO:0008006" key="4">
    <source>
        <dbReference type="Google" id="ProtNLM"/>
    </source>
</evidence>
<sequence>MRKLFLILAATMMLAACQTTSVVVSSNQPPRVVMQKSIPAAKQAVIAKFQSRGFKVLRSAGSTVVVEQLLTPNSNERKQHASYSDGIPRARAILRFSNVEGGTQVTSSFDMIINPGKANQQKVTLLDSPDGGRLQRLLESIS</sequence>
<evidence type="ECO:0000313" key="3">
    <source>
        <dbReference type="Proteomes" id="UP000076577"/>
    </source>
</evidence>
<dbReference type="RefSeq" id="WP_068008002.1">
    <property type="nucleotide sequence ID" value="NZ_LMCB01000035.1"/>
</dbReference>
<comment type="caution">
    <text evidence="2">The sequence shown here is derived from an EMBL/GenBank/DDBJ whole genome shotgun (WGS) entry which is preliminary data.</text>
</comment>
<feature type="chain" id="PRO_5007868886" description="Lipoprotein" evidence="1">
    <location>
        <begin position="22"/>
        <end position="142"/>
    </location>
</feature>
<dbReference type="PROSITE" id="PS51257">
    <property type="entry name" value="PROKAR_LIPOPROTEIN"/>
    <property type="match status" value="1"/>
</dbReference>
<protein>
    <recommendedName>
        <fullName evidence="4">Lipoprotein</fullName>
    </recommendedName>
</protein>
<dbReference type="EMBL" id="LMCB01000035">
    <property type="protein sequence ID" value="KZL17218.1"/>
    <property type="molecule type" value="Genomic_DNA"/>
</dbReference>